<dbReference type="Pfam" id="PF00098">
    <property type="entry name" value="zf-CCHC"/>
    <property type="match status" value="1"/>
</dbReference>
<dbReference type="EMBL" id="CAWYQH010000096">
    <property type="protein sequence ID" value="CAK8682743.1"/>
    <property type="molecule type" value="Genomic_DNA"/>
</dbReference>
<evidence type="ECO:0000313" key="5">
    <source>
        <dbReference type="Proteomes" id="UP001642483"/>
    </source>
</evidence>
<feature type="compositionally biased region" description="Basic and acidic residues" evidence="2">
    <location>
        <begin position="215"/>
        <end position="227"/>
    </location>
</feature>
<keyword evidence="1" id="KW-0862">Zinc</keyword>
<name>A0ABP0FVR7_CLALP</name>
<evidence type="ECO:0000259" key="3">
    <source>
        <dbReference type="PROSITE" id="PS50158"/>
    </source>
</evidence>
<keyword evidence="1" id="KW-0863">Zinc-finger</keyword>
<proteinExistence type="predicted"/>
<protein>
    <recommendedName>
        <fullName evidence="3">CCHC-type domain-containing protein</fullName>
    </recommendedName>
</protein>
<reference evidence="4 5" key="1">
    <citation type="submission" date="2024-02" db="EMBL/GenBank/DDBJ databases">
        <authorList>
            <person name="Daric V."/>
            <person name="Darras S."/>
        </authorList>
    </citation>
    <scope>NUCLEOTIDE SEQUENCE [LARGE SCALE GENOMIC DNA]</scope>
</reference>
<accession>A0ABP0FVR7</accession>
<dbReference type="Gene3D" id="4.10.60.10">
    <property type="entry name" value="Zinc finger, CCHC-type"/>
    <property type="match status" value="1"/>
</dbReference>
<evidence type="ECO:0000256" key="1">
    <source>
        <dbReference type="PROSITE-ProRule" id="PRU00047"/>
    </source>
</evidence>
<dbReference type="SUPFAM" id="SSF57756">
    <property type="entry name" value="Retrovirus zinc finger-like domains"/>
    <property type="match status" value="1"/>
</dbReference>
<dbReference type="Proteomes" id="UP001642483">
    <property type="component" value="Unassembled WGS sequence"/>
</dbReference>
<feature type="region of interest" description="Disordered" evidence="2">
    <location>
        <begin position="174"/>
        <end position="193"/>
    </location>
</feature>
<comment type="caution">
    <text evidence="4">The sequence shown here is derived from an EMBL/GenBank/DDBJ whole genome shotgun (WGS) entry which is preliminary data.</text>
</comment>
<feature type="region of interest" description="Disordered" evidence="2">
    <location>
        <begin position="208"/>
        <end position="255"/>
    </location>
</feature>
<keyword evidence="1" id="KW-0479">Metal-binding</keyword>
<organism evidence="4 5">
    <name type="scientific">Clavelina lepadiformis</name>
    <name type="common">Light-bulb sea squirt</name>
    <name type="synonym">Ascidia lepadiformis</name>
    <dbReference type="NCBI Taxonomy" id="159417"/>
    <lineage>
        <taxon>Eukaryota</taxon>
        <taxon>Metazoa</taxon>
        <taxon>Chordata</taxon>
        <taxon>Tunicata</taxon>
        <taxon>Ascidiacea</taxon>
        <taxon>Aplousobranchia</taxon>
        <taxon>Clavelinidae</taxon>
        <taxon>Clavelina</taxon>
    </lineage>
</organism>
<dbReference type="PROSITE" id="PS50158">
    <property type="entry name" value="ZF_CCHC"/>
    <property type="match status" value="1"/>
</dbReference>
<dbReference type="SMART" id="SM00343">
    <property type="entry name" value="ZnF_C2HC"/>
    <property type="match status" value="1"/>
</dbReference>
<keyword evidence="5" id="KW-1185">Reference proteome</keyword>
<sequence length="260" mass="29787">MSFKSDNYAKRLEVYEILRKAHIKTSAIESFIQKRGRIVEITCTSKDTALKTARNLKSVEQISNPQTISQEKTRWKENIHRKEASPIRSESSSYKYFGHHRVTIECSGQKQTCSYCSEVGHIKRDCPYREVQEPESTSGTTSGRMTFHLQGSIFSGAYKPDEENFPVIGHFQNEAKKGPQHSTPLQTKNKKKVTQTKLIDHFHGTFIEPTQQPERNAEEVIKNKETSKGPPSHANEKKDHQTTRTNNQDNEIKSVTLFYA</sequence>
<evidence type="ECO:0000313" key="4">
    <source>
        <dbReference type="EMBL" id="CAK8682743.1"/>
    </source>
</evidence>
<gene>
    <name evidence="4" type="ORF">CVLEPA_LOCUS13533</name>
</gene>
<evidence type="ECO:0000256" key="2">
    <source>
        <dbReference type="SAM" id="MobiDB-lite"/>
    </source>
</evidence>
<feature type="domain" description="CCHC-type" evidence="3">
    <location>
        <begin position="113"/>
        <end position="127"/>
    </location>
</feature>
<dbReference type="InterPro" id="IPR036875">
    <property type="entry name" value="Znf_CCHC_sf"/>
</dbReference>
<dbReference type="InterPro" id="IPR001878">
    <property type="entry name" value="Znf_CCHC"/>
</dbReference>